<evidence type="ECO:0000256" key="6">
    <source>
        <dbReference type="RuleBase" id="RU003345"/>
    </source>
</evidence>
<dbReference type="SUPFAM" id="SSF53720">
    <property type="entry name" value="ALDH-like"/>
    <property type="match status" value="1"/>
</dbReference>
<dbReference type="InterPro" id="IPR016163">
    <property type="entry name" value="Ald_DH_C"/>
</dbReference>
<evidence type="ECO:0000256" key="2">
    <source>
        <dbReference type="ARBA" id="ARBA00023002"/>
    </source>
</evidence>
<dbReference type="AlphaFoldDB" id="A0A9W9V3D1"/>
<protein>
    <recommendedName>
        <fullName evidence="3">aldehyde dehydrogenase (NAD(+))</fullName>
        <ecNumber evidence="3">1.2.1.3</ecNumber>
    </recommendedName>
</protein>
<evidence type="ECO:0000256" key="8">
    <source>
        <dbReference type="SAM" id="MobiDB-lite"/>
    </source>
</evidence>
<comment type="catalytic activity">
    <reaction evidence="4">
        <text>an aldehyde + NAD(+) + H2O = a carboxylate + NADH + 2 H(+)</text>
        <dbReference type="Rhea" id="RHEA:16185"/>
        <dbReference type="ChEBI" id="CHEBI:15377"/>
        <dbReference type="ChEBI" id="CHEBI:15378"/>
        <dbReference type="ChEBI" id="CHEBI:17478"/>
        <dbReference type="ChEBI" id="CHEBI:29067"/>
        <dbReference type="ChEBI" id="CHEBI:57540"/>
        <dbReference type="ChEBI" id="CHEBI:57945"/>
        <dbReference type="EC" id="1.2.1.3"/>
    </reaction>
</comment>
<dbReference type="GO" id="GO:0004029">
    <property type="term" value="F:aldehyde dehydrogenase (NAD+) activity"/>
    <property type="evidence" value="ECO:0007669"/>
    <property type="project" value="UniProtKB-EC"/>
</dbReference>
<evidence type="ECO:0000259" key="9">
    <source>
        <dbReference type="Pfam" id="PF00171"/>
    </source>
</evidence>
<gene>
    <name evidence="10" type="ORF">N7541_001183</name>
</gene>
<dbReference type="PROSITE" id="PS00687">
    <property type="entry name" value="ALDEHYDE_DEHYDR_GLU"/>
    <property type="match status" value="1"/>
</dbReference>
<evidence type="ECO:0000256" key="4">
    <source>
        <dbReference type="ARBA" id="ARBA00049194"/>
    </source>
</evidence>
<evidence type="ECO:0000313" key="10">
    <source>
        <dbReference type="EMBL" id="KAJ5367242.1"/>
    </source>
</evidence>
<dbReference type="FunFam" id="3.40.309.10:FF:000009">
    <property type="entry name" value="Aldehyde dehydrogenase A"/>
    <property type="match status" value="1"/>
</dbReference>
<dbReference type="Gene3D" id="3.40.309.10">
    <property type="entry name" value="Aldehyde Dehydrogenase, Chain A, domain 2"/>
    <property type="match status" value="1"/>
</dbReference>
<dbReference type="Pfam" id="PF00171">
    <property type="entry name" value="Aldedh"/>
    <property type="match status" value="1"/>
</dbReference>
<evidence type="ECO:0000256" key="1">
    <source>
        <dbReference type="ARBA" id="ARBA00009986"/>
    </source>
</evidence>
<proteinExistence type="inferred from homology"/>
<feature type="coiled-coil region" evidence="7">
    <location>
        <begin position="45"/>
        <end position="79"/>
    </location>
</feature>
<dbReference type="EC" id="1.2.1.3" evidence="3"/>
<dbReference type="InterPro" id="IPR016162">
    <property type="entry name" value="Ald_DH_N"/>
</dbReference>
<dbReference type="Gene3D" id="3.40.605.10">
    <property type="entry name" value="Aldehyde Dehydrogenase, Chain A, domain 1"/>
    <property type="match status" value="1"/>
</dbReference>
<feature type="active site" evidence="5">
    <location>
        <position position="238"/>
    </location>
</feature>
<dbReference type="CDD" id="cd07102">
    <property type="entry name" value="ALDH_EDX86601"/>
    <property type="match status" value="1"/>
</dbReference>
<keyword evidence="7" id="KW-0175">Coiled coil</keyword>
<dbReference type="InterPro" id="IPR016161">
    <property type="entry name" value="Ald_DH/histidinol_DH"/>
</dbReference>
<organism evidence="10 11">
    <name type="scientific">Penicillium brevicompactum</name>
    <dbReference type="NCBI Taxonomy" id="5074"/>
    <lineage>
        <taxon>Eukaryota</taxon>
        <taxon>Fungi</taxon>
        <taxon>Dikarya</taxon>
        <taxon>Ascomycota</taxon>
        <taxon>Pezizomycotina</taxon>
        <taxon>Eurotiomycetes</taxon>
        <taxon>Eurotiomycetidae</taxon>
        <taxon>Eurotiales</taxon>
        <taxon>Aspergillaceae</taxon>
        <taxon>Penicillium</taxon>
    </lineage>
</organism>
<evidence type="ECO:0000313" key="11">
    <source>
        <dbReference type="Proteomes" id="UP001148299"/>
    </source>
</evidence>
<evidence type="ECO:0000256" key="7">
    <source>
        <dbReference type="SAM" id="Coils"/>
    </source>
</evidence>
<name>A0A9W9V3D1_PENBR</name>
<comment type="similarity">
    <text evidence="1 6">Belongs to the aldehyde dehydrogenase family.</text>
</comment>
<evidence type="ECO:0000256" key="5">
    <source>
        <dbReference type="PROSITE-ProRule" id="PRU10007"/>
    </source>
</evidence>
<reference evidence="10" key="2">
    <citation type="journal article" date="2023" name="IMA Fungus">
        <title>Comparative genomic study of the Penicillium genus elucidates a diverse pangenome and 15 lateral gene transfer events.</title>
        <authorList>
            <person name="Petersen C."/>
            <person name="Sorensen T."/>
            <person name="Nielsen M.R."/>
            <person name="Sondergaard T.E."/>
            <person name="Sorensen J.L."/>
            <person name="Fitzpatrick D.A."/>
            <person name="Frisvad J.C."/>
            <person name="Nielsen K.L."/>
        </authorList>
    </citation>
    <scope>NUCLEOTIDE SEQUENCE</scope>
    <source>
        <strain evidence="10">IBT 35675</strain>
    </source>
</reference>
<feature type="compositionally biased region" description="Polar residues" evidence="8">
    <location>
        <begin position="1"/>
        <end position="13"/>
    </location>
</feature>
<evidence type="ECO:0000256" key="3">
    <source>
        <dbReference type="ARBA" id="ARBA00024226"/>
    </source>
</evidence>
<dbReference type="EMBL" id="JAPZBR010000001">
    <property type="protein sequence ID" value="KAJ5367242.1"/>
    <property type="molecule type" value="Genomic_DNA"/>
</dbReference>
<accession>A0A9W9V3D1</accession>
<keyword evidence="11" id="KW-1185">Reference proteome</keyword>
<dbReference type="InterPro" id="IPR015590">
    <property type="entry name" value="Aldehyde_DH_dom"/>
</dbReference>
<keyword evidence="2 6" id="KW-0560">Oxidoreductase</keyword>
<dbReference type="InterPro" id="IPR029510">
    <property type="entry name" value="Ald_DH_CS_GLU"/>
</dbReference>
<comment type="caution">
    <text evidence="10">The sequence shown here is derived from an EMBL/GenBank/DDBJ whole genome shotgun (WGS) entry which is preliminary data.</text>
</comment>
<reference evidence="10" key="1">
    <citation type="submission" date="2022-12" db="EMBL/GenBank/DDBJ databases">
        <authorList>
            <person name="Petersen C."/>
        </authorList>
    </citation>
    <scope>NUCLEOTIDE SEQUENCE</scope>
    <source>
        <strain evidence="10">IBT 35675</strain>
    </source>
</reference>
<sequence length="472" mass="51882">MSLETITTISPATNEPVVTRTGVSSEELRQIPENAQVAFRSFSQSTSLEQRQKLVERALDILEKKQDELAREVTEQMGRPIAYSGVEVATAIKRCRYLTRISTSVLGEEGIVPGEEEKGFRRYIKRSAVGVVLVIFPWNVIPLPHPCQQLDPCNPRRKRSHRQALPQTPTIVEHFASAFAEAGLPQNVLQFFHCGSFTLLETLVRSPLVNHICFTGSEAGGLAVQKAAADRIVNVGLELGGKDPAYVREDVDLAWAAEEVVDGAIFNSGQSCCAIERVYVHEKVYDGFIAEVKKVLSNYRVGEPSDPNTQIGPVVSKQAKQSILAQIEAAVKAGAKNETPANATFENFPPNGNYVKPTLLTGVTHEMAIMKDETFGPVIPVMKVSGDDEAVRLMNDSNFGLTASVWSKDVAAAEKLVDRVEAGTVFVNRSDYPSPDLAWTGWKNSGRGVTLSRFGFEQFVKLKSHHIKDYPK</sequence>
<feature type="region of interest" description="Disordered" evidence="8">
    <location>
        <begin position="1"/>
        <end position="24"/>
    </location>
</feature>
<dbReference type="Proteomes" id="UP001148299">
    <property type="component" value="Unassembled WGS sequence"/>
</dbReference>
<dbReference type="PANTHER" id="PTHR11699">
    <property type="entry name" value="ALDEHYDE DEHYDROGENASE-RELATED"/>
    <property type="match status" value="1"/>
</dbReference>
<feature type="domain" description="Aldehyde dehydrogenase" evidence="9">
    <location>
        <begin position="4"/>
        <end position="464"/>
    </location>
</feature>